<protein>
    <recommendedName>
        <fullName evidence="3">54S ribosomal protein L31, mitochondrial</fullName>
    </recommendedName>
</protein>
<dbReference type="GO" id="GO:0003735">
    <property type="term" value="F:structural constituent of ribosome"/>
    <property type="evidence" value="ECO:0007669"/>
    <property type="project" value="TreeGrafter"/>
</dbReference>
<proteinExistence type="predicted"/>
<dbReference type="PANTHER" id="PTHR28271">
    <property type="entry name" value="54S RIBOSOMAL PROTEIN L31, MITOCHONDRIAL"/>
    <property type="match status" value="1"/>
</dbReference>
<sequence length="147" mass="16607">MFGAFRASPVSQGGLLWKVPWRLSRTRKANQRDRLKKVDSVIEAVRASGVQCNALTEALQLPKEHEMAPRDKYTVFSPHSRGYRKGIHKVPKFTRVRLRGSRFLARTHSYADHPPGEPQGFLIIDHSYLYSCIVSGITSPLIIPALI</sequence>
<dbReference type="OrthoDB" id="2332379at2759"/>
<reference evidence="1 2" key="1">
    <citation type="journal article" date="2012" name="Science">
        <title>The Paleozoic origin of enzymatic lignin decomposition reconstructed from 31 fungal genomes.</title>
        <authorList>
            <person name="Floudas D."/>
            <person name="Binder M."/>
            <person name="Riley R."/>
            <person name="Barry K."/>
            <person name="Blanchette R.A."/>
            <person name="Henrissat B."/>
            <person name="Martinez A.T."/>
            <person name="Otillar R."/>
            <person name="Spatafora J.W."/>
            <person name="Yadav J.S."/>
            <person name="Aerts A."/>
            <person name="Benoit I."/>
            <person name="Boyd A."/>
            <person name="Carlson A."/>
            <person name="Copeland A."/>
            <person name="Coutinho P.M."/>
            <person name="de Vries R.P."/>
            <person name="Ferreira P."/>
            <person name="Findley K."/>
            <person name="Foster B."/>
            <person name="Gaskell J."/>
            <person name="Glotzer D."/>
            <person name="Gorecki P."/>
            <person name="Heitman J."/>
            <person name="Hesse C."/>
            <person name="Hori C."/>
            <person name="Igarashi K."/>
            <person name="Jurgens J.A."/>
            <person name="Kallen N."/>
            <person name="Kersten P."/>
            <person name="Kohler A."/>
            <person name="Kuees U."/>
            <person name="Kumar T.K.A."/>
            <person name="Kuo A."/>
            <person name="LaButti K."/>
            <person name="Larrondo L.F."/>
            <person name="Lindquist E."/>
            <person name="Ling A."/>
            <person name="Lombard V."/>
            <person name="Lucas S."/>
            <person name="Lundell T."/>
            <person name="Martin R."/>
            <person name="McLaughlin D.J."/>
            <person name="Morgenstern I."/>
            <person name="Morin E."/>
            <person name="Murat C."/>
            <person name="Nagy L.G."/>
            <person name="Nolan M."/>
            <person name="Ohm R.A."/>
            <person name="Patyshakuliyeva A."/>
            <person name="Rokas A."/>
            <person name="Ruiz-Duenas F.J."/>
            <person name="Sabat G."/>
            <person name="Salamov A."/>
            <person name="Samejima M."/>
            <person name="Schmutz J."/>
            <person name="Slot J.C."/>
            <person name="St John F."/>
            <person name="Stenlid J."/>
            <person name="Sun H."/>
            <person name="Sun S."/>
            <person name="Syed K."/>
            <person name="Tsang A."/>
            <person name="Wiebenga A."/>
            <person name="Young D."/>
            <person name="Pisabarro A."/>
            <person name="Eastwood D.C."/>
            <person name="Martin F."/>
            <person name="Cullen D."/>
            <person name="Grigoriev I.V."/>
            <person name="Hibbett D.S."/>
        </authorList>
    </citation>
    <scope>NUCLEOTIDE SEQUENCE [LARGE SCALE GENOMIC DNA]</scope>
    <source>
        <strain evidence="1 2">ATCC 11539</strain>
    </source>
</reference>
<dbReference type="HOGENOM" id="CLU_141719_0_0_1"/>
<dbReference type="GeneID" id="19305679"/>
<dbReference type="InterPro" id="IPR016340">
    <property type="entry name" value="Ribosomal_mL60"/>
</dbReference>
<evidence type="ECO:0000313" key="2">
    <source>
        <dbReference type="Proteomes" id="UP000030669"/>
    </source>
</evidence>
<dbReference type="OMA" id="HLVPKWT"/>
<dbReference type="AlphaFoldDB" id="S7RVB4"/>
<dbReference type="Proteomes" id="UP000030669">
    <property type="component" value="Unassembled WGS sequence"/>
</dbReference>
<dbReference type="PANTHER" id="PTHR28271:SF1">
    <property type="entry name" value="LARGE RIBOSOMAL SUBUNIT PROTEIN ML60"/>
    <property type="match status" value="1"/>
</dbReference>
<dbReference type="Pfam" id="PF09784">
    <property type="entry name" value="L31"/>
    <property type="match status" value="1"/>
</dbReference>
<organism evidence="1 2">
    <name type="scientific">Gloeophyllum trabeum (strain ATCC 11539 / FP-39264 / Madison 617)</name>
    <name type="common">Brown rot fungus</name>
    <dbReference type="NCBI Taxonomy" id="670483"/>
    <lineage>
        <taxon>Eukaryota</taxon>
        <taxon>Fungi</taxon>
        <taxon>Dikarya</taxon>
        <taxon>Basidiomycota</taxon>
        <taxon>Agaricomycotina</taxon>
        <taxon>Agaricomycetes</taxon>
        <taxon>Gloeophyllales</taxon>
        <taxon>Gloeophyllaceae</taxon>
        <taxon>Gloeophyllum</taxon>
    </lineage>
</organism>
<dbReference type="KEGG" id="gtr:GLOTRDRAFT_36042"/>
<evidence type="ECO:0000313" key="1">
    <source>
        <dbReference type="EMBL" id="EPQ58720.1"/>
    </source>
</evidence>
<dbReference type="eggNOG" id="ENOG502S81F">
    <property type="taxonomic scope" value="Eukaryota"/>
</dbReference>
<name>S7RVB4_GLOTA</name>
<dbReference type="GO" id="GO:0005762">
    <property type="term" value="C:mitochondrial large ribosomal subunit"/>
    <property type="evidence" value="ECO:0007669"/>
    <property type="project" value="TreeGrafter"/>
</dbReference>
<dbReference type="EMBL" id="KB469298">
    <property type="protein sequence ID" value="EPQ58720.1"/>
    <property type="molecule type" value="Genomic_DNA"/>
</dbReference>
<accession>S7RVB4</accession>
<dbReference type="RefSeq" id="XP_007862880.1">
    <property type="nucleotide sequence ID" value="XM_007864689.1"/>
</dbReference>
<gene>
    <name evidence="1" type="ORF">GLOTRDRAFT_36042</name>
</gene>
<keyword evidence="2" id="KW-1185">Reference proteome</keyword>
<evidence type="ECO:0008006" key="3">
    <source>
        <dbReference type="Google" id="ProtNLM"/>
    </source>
</evidence>